<feature type="compositionally biased region" description="Acidic residues" evidence="1">
    <location>
        <begin position="192"/>
        <end position="204"/>
    </location>
</feature>
<dbReference type="Pfam" id="PF05656">
    <property type="entry name" value="DUF805"/>
    <property type="match status" value="1"/>
</dbReference>
<feature type="region of interest" description="Disordered" evidence="1">
    <location>
        <begin position="181"/>
        <end position="204"/>
    </location>
</feature>
<gene>
    <name evidence="3" type="ORF">C4F51_14825</name>
</gene>
<protein>
    <submittedName>
        <fullName evidence="3">DUF805 domain-containing protein</fullName>
    </submittedName>
</protein>
<evidence type="ECO:0000256" key="1">
    <source>
        <dbReference type="SAM" id="MobiDB-lite"/>
    </source>
</evidence>
<comment type="caution">
    <text evidence="3">The sequence shown here is derived from an EMBL/GenBank/DDBJ whole genome shotgun (WGS) entry which is preliminary data.</text>
</comment>
<dbReference type="Proteomes" id="UP000652567">
    <property type="component" value="Unassembled WGS sequence"/>
</dbReference>
<dbReference type="PANTHER" id="PTHR34980:SF3">
    <property type="entry name" value="BLR8105 PROTEIN"/>
    <property type="match status" value="1"/>
</dbReference>
<dbReference type="GO" id="GO:0005886">
    <property type="term" value="C:plasma membrane"/>
    <property type="evidence" value="ECO:0007669"/>
    <property type="project" value="TreeGrafter"/>
</dbReference>
<name>A0A928V851_9GAMM</name>
<keyword evidence="2" id="KW-1133">Transmembrane helix</keyword>
<accession>A0A928V851</accession>
<feature type="transmembrane region" description="Helical" evidence="2">
    <location>
        <begin position="98"/>
        <end position="121"/>
    </location>
</feature>
<feature type="transmembrane region" description="Helical" evidence="2">
    <location>
        <begin position="141"/>
        <end position="162"/>
    </location>
</feature>
<dbReference type="InterPro" id="IPR008523">
    <property type="entry name" value="DUF805"/>
</dbReference>
<keyword evidence="4" id="KW-1185">Reference proteome</keyword>
<keyword evidence="2" id="KW-0812">Transmembrane</keyword>
<evidence type="ECO:0000256" key="2">
    <source>
        <dbReference type="SAM" id="Phobius"/>
    </source>
</evidence>
<organism evidence="3 4">
    <name type="scientific">Cellvibrio polysaccharolyticus</name>
    <dbReference type="NCBI Taxonomy" id="2082724"/>
    <lineage>
        <taxon>Bacteria</taxon>
        <taxon>Pseudomonadati</taxon>
        <taxon>Pseudomonadota</taxon>
        <taxon>Gammaproteobacteria</taxon>
        <taxon>Cellvibrionales</taxon>
        <taxon>Cellvibrionaceae</taxon>
        <taxon>Cellvibrio</taxon>
    </lineage>
</organism>
<proteinExistence type="predicted"/>
<reference evidence="3" key="1">
    <citation type="submission" date="2018-07" db="EMBL/GenBank/DDBJ databases">
        <title>Genome assembly of strain Ka43.</title>
        <authorList>
            <person name="Kukolya J."/>
            <person name="Nagy I."/>
            <person name="Horvath B."/>
            <person name="Toth A."/>
        </authorList>
    </citation>
    <scope>NUCLEOTIDE SEQUENCE</scope>
    <source>
        <strain evidence="3">KB43</strain>
    </source>
</reference>
<dbReference type="AlphaFoldDB" id="A0A928V851"/>
<evidence type="ECO:0000313" key="4">
    <source>
        <dbReference type="Proteomes" id="UP000652567"/>
    </source>
</evidence>
<evidence type="ECO:0000313" key="3">
    <source>
        <dbReference type="EMBL" id="MBE8718457.1"/>
    </source>
</evidence>
<dbReference type="EMBL" id="PRDL01000001">
    <property type="protein sequence ID" value="MBE8718457.1"/>
    <property type="molecule type" value="Genomic_DNA"/>
</dbReference>
<dbReference type="RefSeq" id="WP_193911042.1">
    <property type="nucleotide sequence ID" value="NZ_PRDL01000001.1"/>
</dbReference>
<feature type="transmembrane region" description="Helical" evidence="2">
    <location>
        <begin position="67"/>
        <end position="86"/>
    </location>
</feature>
<feature type="transmembrane region" description="Helical" evidence="2">
    <location>
        <begin position="38"/>
        <end position="61"/>
    </location>
</feature>
<keyword evidence="2" id="KW-0472">Membrane</keyword>
<dbReference type="PANTHER" id="PTHR34980">
    <property type="entry name" value="INNER MEMBRANE PROTEIN-RELATED-RELATED"/>
    <property type="match status" value="1"/>
</dbReference>
<sequence length="204" mass="22198">MSKDTDKPASPVSRLPAQVSDTLSFLLTPGLRIGRLRYLARLCLITLCLLGVVAVAAVLFFGQWQTFAVLVVPAFIVFSVMLYLFTLQRLHDCNGSTWLALLLLVPGVNLIFLLIICLYPGSRSENHYGICPPPNRFWHWLAGLVAPLIMIGLMGSAIYVVGGQLYTVYAEQVRLGSAEPEAGLLPAPEGGEANEIDPDSPTDE</sequence>